<reference evidence="1" key="1">
    <citation type="submission" date="2018-08" db="EMBL/GenBank/DDBJ databases">
        <authorList>
            <person name="Rossello M."/>
        </authorList>
    </citation>
    <scope>NUCLEOTIDE SEQUENCE [LARGE SCALE GENOMIC DNA]</scope>
    <source>
        <strain evidence="1">cv. Chinese Spring</strain>
    </source>
</reference>
<sequence>MGSVAASSAHLRGAVACPTVSLAGGKMGAITASGARLQRTQGHAKVLSSPLRGDGAMVELLHRQPMAEMPRSCTRRCELDADSTGKGARTYLQTMKCQELRPC</sequence>
<reference evidence="1" key="2">
    <citation type="submission" date="2018-10" db="UniProtKB">
        <authorList>
            <consortium name="EnsemblPlants"/>
        </authorList>
    </citation>
    <scope>IDENTIFICATION</scope>
</reference>
<dbReference type="Gramene" id="TraesCS7A03G0173100.1">
    <property type="protein sequence ID" value="TraesCS7A03G0173100.1.CDS"/>
    <property type="gene ID" value="TraesCS7A03G0173100"/>
</dbReference>
<dbReference type="AlphaFoldDB" id="A0A3B6RC67"/>
<accession>A0A3B6RC67</accession>
<evidence type="ECO:0000313" key="2">
    <source>
        <dbReference type="Proteomes" id="UP000019116"/>
    </source>
</evidence>
<proteinExistence type="predicted"/>
<protein>
    <submittedName>
        <fullName evidence="1">Uncharacterized protein</fullName>
    </submittedName>
</protein>
<name>A0A3B6RC67_WHEAT</name>
<dbReference type="Proteomes" id="UP000019116">
    <property type="component" value="Chromosome 7A"/>
</dbReference>
<organism evidence="1">
    <name type="scientific">Triticum aestivum</name>
    <name type="common">Wheat</name>
    <dbReference type="NCBI Taxonomy" id="4565"/>
    <lineage>
        <taxon>Eukaryota</taxon>
        <taxon>Viridiplantae</taxon>
        <taxon>Streptophyta</taxon>
        <taxon>Embryophyta</taxon>
        <taxon>Tracheophyta</taxon>
        <taxon>Spermatophyta</taxon>
        <taxon>Magnoliopsida</taxon>
        <taxon>Liliopsida</taxon>
        <taxon>Poales</taxon>
        <taxon>Poaceae</taxon>
        <taxon>BOP clade</taxon>
        <taxon>Pooideae</taxon>
        <taxon>Triticodae</taxon>
        <taxon>Triticeae</taxon>
        <taxon>Triticinae</taxon>
        <taxon>Triticum</taxon>
    </lineage>
</organism>
<keyword evidence="2" id="KW-1185">Reference proteome</keyword>
<dbReference type="EnsemblPlants" id="TraesCS7A02G074800.1">
    <property type="protein sequence ID" value="TraesCS7A02G074800.1"/>
    <property type="gene ID" value="TraesCS7A02G074800"/>
</dbReference>
<dbReference type="Gramene" id="TraesCS7A02G074800.1">
    <property type="protein sequence ID" value="TraesCS7A02G074800.1"/>
    <property type="gene ID" value="TraesCS7A02G074800"/>
</dbReference>
<evidence type="ECO:0000313" key="1">
    <source>
        <dbReference type="EnsemblPlants" id="TraesCS7A02G074800.1"/>
    </source>
</evidence>